<accession>A0A068T8D2</accession>
<dbReference type="HOGENOM" id="CLU_2082294_0_0_5"/>
<keyword evidence="1" id="KW-1133">Transmembrane helix</keyword>
<dbReference type="RefSeq" id="WP_038543998.1">
    <property type="nucleotide sequence ID" value="NZ_HG938355.1"/>
</dbReference>
<feature type="transmembrane region" description="Helical" evidence="1">
    <location>
        <begin position="53"/>
        <end position="71"/>
    </location>
</feature>
<protein>
    <recommendedName>
        <fullName evidence="4">Transmembrane protein</fullName>
    </recommendedName>
</protein>
<dbReference type="EMBL" id="HG938355">
    <property type="protein sequence ID" value="CDN54713.1"/>
    <property type="molecule type" value="Genomic_DNA"/>
</dbReference>
<evidence type="ECO:0000256" key="1">
    <source>
        <dbReference type="SAM" id="Phobius"/>
    </source>
</evidence>
<evidence type="ECO:0000313" key="2">
    <source>
        <dbReference type="EMBL" id="CDN54713.1"/>
    </source>
</evidence>
<sequence length="117" mass="13420">MSKSSFEEQIMQGVYVLGRQRDQLAFEKRKLARQLRYAQHSARLTSLSKQYDFGMVFFAAIGAVLLIVFDGRSDSDAWLTPVLSLSLMLFACGSALRGRKMVSRIRSFHDRFGSWQF</sequence>
<evidence type="ECO:0000313" key="3">
    <source>
        <dbReference type="Proteomes" id="UP000028186"/>
    </source>
</evidence>
<dbReference type="KEGG" id="ngl:RG1141_CH23750"/>
<keyword evidence="1" id="KW-0812">Transmembrane</keyword>
<dbReference type="AlphaFoldDB" id="A0A068T8D2"/>
<keyword evidence="1" id="KW-0472">Membrane</keyword>
<organism evidence="2 3">
    <name type="scientific">Neorhizobium galegae bv. officinalis bv. officinalis str. HAMBI 1141</name>
    <dbReference type="NCBI Taxonomy" id="1028801"/>
    <lineage>
        <taxon>Bacteria</taxon>
        <taxon>Pseudomonadati</taxon>
        <taxon>Pseudomonadota</taxon>
        <taxon>Alphaproteobacteria</taxon>
        <taxon>Hyphomicrobiales</taxon>
        <taxon>Rhizobiaceae</taxon>
        <taxon>Rhizobium/Agrobacterium group</taxon>
        <taxon>Neorhizobium</taxon>
    </lineage>
</organism>
<gene>
    <name evidence="2" type="ORF">RG1141_CH23750</name>
</gene>
<reference evidence="3" key="1">
    <citation type="journal article" date="2014" name="BMC Genomics">
        <title>Genome sequencing of two Neorhizobium galegae strains reveals a noeT gene responsible for the unusual acetylation of the nodulation factors.</title>
        <authorList>
            <person name="Osterman J."/>
            <person name="Marsh J."/>
            <person name="Laine P.K."/>
            <person name="Zeng Z."/>
            <person name="Alatalo E."/>
            <person name="Sullivan J.T."/>
            <person name="Young J.P."/>
            <person name="Thomas-Oates J."/>
            <person name="Paulin L."/>
            <person name="Lindstrom K."/>
        </authorList>
    </citation>
    <scope>NUCLEOTIDE SEQUENCE [LARGE SCALE GENOMIC DNA]</scope>
    <source>
        <strain evidence="3">HAMBI 1141</strain>
    </source>
</reference>
<name>A0A068T8D2_NEOGA</name>
<feature type="transmembrane region" description="Helical" evidence="1">
    <location>
        <begin position="77"/>
        <end position="96"/>
    </location>
</feature>
<evidence type="ECO:0008006" key="4">
    <source>
        <dbReference type="Google" id="ProtNLM"/>
    </source>
</evidence>
<proteinExistence type="predicted"/>
<dbReference type="Proteomes" id="UP000028186">
    <property type="component" value="Chromosome I"/>
</dbReference>